<dbReference type="GO" id="GO:0016020">
    <property type="term" value="C:membrane"/>
    <property type="evidence" value="ECO:0007669"/>
    <property type="project" value="InterPro"/>
</dbReference>
<dbReference type="RefSeq" id="WP_007278684.1">
    <property type="nucleotide sequence ID" value="NZ_ABCK01000008.1"/>
</dbReference>
<dbReference type="Gene3D" id="2.10.109.10">
    <property type="entry name" value="Umud Fragment, subunit A"/>
    <property type="match status" value="1"/>
</dbReference>
<proteinExistence type="inferred from homology"/>
<evidence type="ECO:0000256" key="1">
    <source>
        <dbReference type="ARBA" id="ARBA00000677"/>
    </source>
</evidence>
<accession>A6DLC4</accession>
<protein>
    <recommendedName>
        <fullName evidence="4">Signal peptidase I</fullName>
        <ecNumber evidence="3">3.4.21.89</ecNumber>
    </recommendedName>
    <alternativeName>
        <fullName evidence="6">Leader peptidase I</fullName>
    </alternativeName>
</protein>
<feature type="domain" description="Peptidase S26" evidence="10">
    <location>
        <begin position="237"/>
        <end position="445"/>
    </location>
</feature>
<name>A6DLC4_9BACT</name>
<evidence type="ECO:0000256" key="3">
    <source>
        <dbReference type="ARBA" id="ARBA00013208"/>
    </source>
</evidence>
<keyword evidence="5" id="KW-0378">Hydrolase</keyword>
<keyword evidence="12" id="KW-1185">Reference proteome</keyword>
<dbReference type="InterPro" id="IPR000223">
    <property type="entry name" value="Pept_S26A_signal_pept_1"/>
</dbReference>
<evidence type="ECO:0000256" key="5">
    <source>
        <dbReference type="ARBA" id="ARBA00022801"/>
    </source>
</evidence>
<dbReference type="AlphaFoldDB" id="A6DLC4"/>
<dbReference type="SUPFAM" id="SSF51306">
    <property type="entry name" value="LexA/Signal peptidase"/>
    <property type="match status" value="1"/>
</dbReference>
<feature type="transmembrane region" description="Helical" evidence="9">
    <location>
        <begin position="100"/>
        <end position="121"/>
    </location>
</feature>
<evidence type="ECO:0000256" key="4">
    <source>
        <dbReference type="ARBA" id="ARBA00019232"/>
    </source>
</evidence>
<dbReference type="InterPro" id="IPR036286">
    <property type="entry name" value="LexA/Signal_pep-like_sf"/>
</dbReference>
<dbReference type="EMBL" id="ABCK01000008">
    <property type="protein sequence ID" value="EDM27726.1"/>
    <property type="molecule type" value="Genomic_DNA"/>
</dbReference>
<sequence length="456" mass="52891">MSDSFFDILLVVVIFWAVWAHVPLTAAVKRHRKLKEFMRFLKHETRMNDDLYPEVLNQELRDLRQEVHAALKDKAADVERIEEKLDTVHKKIPRKKYADWGARIEGFVVVVAIAFAFRAVILQPFKIPTNSMRPTLHGINVYLEDESKVEKFRENYLYPIYFGRSYFNDDVPVIGMTEQLPDGRNFLIKKLFTRTFYRVNNGEKNNFPGQMIHLSEAYELWSKSKYAGSGDVKMNGYVETGDNLFVNRYVYNLREPQRGDIAVFETKNITKYNGESLGGQFYIKRLAGLPGDTLKIDSNRDLYLRKQGEDQFIKMDEIHPGFANVMSKEDGFNGYIRVPPNERYAYSTAIENKIAPLENLEDGTIKVTTKDATLIYKADGFMPYLIKAEFSDGYKMEFTDDADIFTIGEDQYYMLGDNSNNSLDSRFWATVPRANLMGTAFAVFWPFSKRWGWADK</sequence>
<dbReference type="PRINTS" id="PR00727">
    <property type="entry name" value="LEADERPTASE"/>
</dbReference>
<comment type="similarity">
    <text evidence="2">Belongs to the peptidase S26 family.</text>
</comment>
<evidence type="ECO:0000256" key="2">
    <source>
        <dbReference type="ARBA" id="ARBA00009370"/>
    </source>
</evidence>
<gene>
    <name evidence="11" type="ORF">LNTAR_21008</name>
</gene>
<keyword evidence="9" id="KW-0812">Transmembrane</keyword>
<organism evidence="11 12">
    <name type="scientific">Lentisphaera araneosa HTCC2155</name>
    <dbReference type="NCBI Taxonomy" id="313628"/>
    <lineage>
        <taxon>Bacteria</taxon>
        <taxon>Pseudomonadati</taxon>
        <taxon>Lentisphaerota</taxon>
        <taxon>Lentisphaeria</taxon>
        <taxon>Lentisphaerales</taxon>
        <taxon>Lentisphaeraceae</taxon>
        <taxon>Lentisphaera</taxon>
    </lineage>
</organism>
<dbReference type="PROSITE" id="PS00760">
    <property type="entry name" value="SPASE_I_2"/>
    <property type="match status" value="1"/>
</dbReference>
<evidence type="ECO:0000313" key="11">
    <source>
        <dbReference type="EMBL" id="EDM27726.1"/>
    </source>
</evidence>
<dbReference type="PANTHER" id="PTHR43390:SF1">
    <property type="entry name" value="CHLOROPLAST PROCESSING PEPTIDASE"/>
    <property type="match status" value="1"/>
</dbReference>
<dbReference type="InterPro" id="IPR019758">
    <property type="entry name" value="Pept_S26A_signal_pept_1_CS"/>
</dbReference>
<feature type="transmembrane region" description="Helical" evidence="9">
    <location>
        <begin position="6"/>
        <end position="28"/>
    </location>
</feature>
<feature type="active site" evidence="7">
    <location>
        <position position="131"/>
    </location>
</feature>
<reference evidence="11 12" key="1">
    <citation type="journal article" date="2010" name="J. Bacteriol.">
        <title>Genome sequence of Lentisphaera araneosa HTCC2155T, the type species of the order Lentisphaerales in the phylum Lentisphaerae.</title>
        <authorList>
            <person name="Thrash J.C."/>
            <person name="Cho J.C."/>
            <person name="Vergin K.L."/>
            <person name="Morris R.M."/>
            <person name="Giovannoni S.J."/>
        </authorList>
    </citation>
    <scope>NUCLEOTIDE SEQUENCE [LARGE SCALE GENOMIC DNA]</scope>
    <source>
        <strain evidence="11 12">HTCC2155</strain>
    </source>
</reference>
<dbReference type="Proteomes" id="UP000004947">
    <property type="component" value="Unassembled WGS sequence"/>
</dbReference>
<evidence type="ECO:0000256" key="7">
    <source>
        <dbReference type="PIRSR" id="PIRSR600223-1"/>
    </source>
</evidence>
<feature type="active site" evidence="7">
    <location>
        <position position="284"/>
    </location>
</feature>
<dbReference type="PANTHER" id="PTHR43390">
    <property type="entry name" value="SIGNAL PEPTIDASE I"/>
    <property type="match status" value="1"/>
</dbReference>
<evidence type="ECO:0000256" key="8">
    <source>
        <dbReference type="SAM" id="Coils"/>
    </source>
</evidence>
<dbReference type="InterPro" id="IPR019757">
    <property type="entry name" value="Pept_S26A_signal_pept_1_Lys-AS"/>
</dbReference>
<dbReference type="GO" id="GO:0009003">
    <property type="term" value="F:signal peptidase activity"/>
    <property type="evidence" value="ECO:0007669"/>
    <property type="project" value="UniProtKB-EC"/>
</dbReference>
<dbReference type="STRING" id="313628.LNTAR_21008"/>
<feature type="coiled-coil region" evidence="8">
    <location>
        <begin position="64"/>
        <end position="91"/>
    </location>
</feature>
<dbReference type="PROSITE" id="PS00761">
    <property type="entry name" value="SPASE_I_3"/>
    <property type="match status" value="1"/>
</dbReference>
<keyword evidence="8" id="KW-0175">Coiled coil</keyword>
<evidence type="ECO:0000256" key="6">
    <source>
        <dbReference type="ARBA" id="ARBA00029906"/>
    </source>
</evidence>
<dbReference type="EC" id="3.4.21.89" evidence="3"/>
<evidence type="ECO:0000313" key="12">
    <source>
        <dbReference type="Proteomes" id="UP000004947"/>
    </source>
</evidence>
<dbReference type="GO" id="GO:0006465">
    <property type="term" value="P:signal peptide processing"/>
    <property type="evidence" value="ECO:0007669"/>
    <property type="project" value="InterPro"/>
</dbReference>
<evidence type="ECO:0000259" key="10">
    <source>
        <dbReference type="Pfam" id="PF10502"/>
    </source>
</evidence>
<keyword evidence="9" id="KW-1133">Transmembrane helix</keyword>
<comment type="catalytic activity">
    <reaction evidence="1">
        <text>Cleavage of hydrophobic, N-terminal signal or leader sequences from secreted and periplasmic proteins.</text>
        <dbReference type="EC" id="3.4.21.89"/>
    </reaction>
</comment>
<dbReference type="Pfam" id="PF10502">
    <property type="entry name" value="Peptidase_S26"/>
    <property type="match status" value="1"/>
</dbReference>
<comment type="caution">
    <text evidence="11">The sequence shown here is derived from an EMBL/GenBank/DDBJ whole genome shotgun (WGS) entry which is preliminary data.</text>
</comment>
<keyword evidence="9" id="KW-0472">Membrane</keyword>
<dbReference type="eggNOG" id="COG0681">
    <property type="taxonomic scope" value="Bacteria"/>
</dbReference>
<dbReference type="OrthoDB" id="9802919at2"/>
<dbReference type="CDD" id="cd06530">
    <property type="entry name" value="S26_SPase_I"/>
    <property type="match status" value="2"/>
</dbReference>
<dbReference type="GO" id="GO:0004252">
    <property type="term" value="F:serine-type endopeptidase activity"/>
    <property type="evidence" value="ECO:0007669"/>
    <property type="project" value="InterPro"/>
</dbReference>
<dbReference type="InterPro" id="IPR019533">
    <property type="entry name" value="Peptidase_S26"/>
</dbReference>
<evidence type="ECO:0000256" key="9">
    <source>
        <dbReference type="SAM" id="Phobius"/>
    </source>
</evidence>